<protein>
    <submittedName>
        <fullName evidence="3">Riorf9 protein</fullName>
    </submittedName>
</protein>
<reference evidence="3" key="4">
    <citation type="journal article" date="2001" name="J. Mol. Biol.">
        <title>The complete nucleotide sequence of a plant root-inducing (Ri) plasmid indicates its chimeric structure and evolutionary relationship between tumor-inducing (Ti) and symbiotic (Sym) plasmids in Rhizobiaceae.</title>
        <authorList>
            <person name="Moriguchi K."/>
            <person name="Maeda Y."/>
            <person name="Satou M."/>
            <person name="Hardayani N.S.N."/>
            <person name="Kataoka M."/>
            <person name="Tanaka N."/>
            <person name="Yoshida K."/>
        </authorList>
    </citation>
    <scope>NUCLEOTIDE SEQUENCE</scope>
    <source>
        <strain evidence="3">MAFF03-01724</strain>
        <plasmid evidence="3">pRi1724</plasmid>
    </source>
</reference>
<reference evidence="3" key="3">
    <citation type="journal article" date="2000" name="DNA Res.">
        <title>Analysis of unique variable region of a plant root inducing plasmid, pRi1724, by the construction of its physical map and library.</title>
        <authorList>
            <person name="Moriguchi K."/>
            <person name="Maeda Y."/>
            <person name="Satou M."/>
            <person name="Kataoka M."/>
            <person name="Tanaka N."/>
            <person name="Yoshida K."/>
        </authorList>
    </citation>
    <scope>NUCLEOTIDE SEQUENCE</scope>
    <source>
        <strain evidence="3">MAFF03-01724</strain>
        <plasmid evidence="3">pRi1724</plasmid>
    </source>
</reference>
<dbReference type="SUPFAM" id="SSF56349">
    <property type="entry name" value="DNA breaking-rejoining enzymes"/>
    <property type="match status" value="1"/>
</dbReference>
<dbReference type="GO" id="GO:0015074">
    <property type="term" value="P:DNA integration"/>
    <property type="evidence" value="ECO:0007669"/>
    <property type="project" value="InterPro"/>
</dbReference>
<dbReference type="Gene3D" id="1.10.443.10">
    <property type="entry name" value="Intergrase catalytic core"/>
    <property type="match status" value="1"/>
</dbReference>
<geneLocation type="plasmid" evidence="3">
    <name>pRi1724</name>
</geneLocation>
<evidence type="ECO:0000313" key="3">
    <source>
        <dbReference type="EMBL" id="BAB16128.1"/>
    </source>
</evidence>
<dbReference type="AlphaFoldDB" id="Q9F5H8"/>
<dbReference type="PROSITE" id="PS51898">
    <property type="entry name" value="TYR_RECOMBINASE"/>
    <property type="match status" value="1"/>
</dbReference>
<accession>Q9F5H8</accession>
<reference evidence="3" key="1">
    <citation type="journal article" date="1998" name="Nucleic Acids Symp. Ser.">
        <title>Genome structure of Ri plasmid (1): Construction of linking library and physical map of pRi1724 in Japanese Agrobacterium.</title>
        <authorList>
            <person name="Moriguchi K."/>
            <person name="Nishida T."/>
            <person name="Maeda Y."/>
            <person name="Tanaka N."/>
            <person name="Yoshida K."/>
        </authorList>
    </citation>
    <scope>NUCLEOTIDE SEQUENCE</scope>
    <source>
        <strain evidence="3">MAFF03-01724</strain>
        <plasmid evidence="3">pRi1724</plasmid>
    </source>
</reference>
<dbReference type="Pfam" id="PF00589">
    <property type="entry name" value="Phage_integrase"/>
    <property type="match status" value="1"/>
</dbReference>
<dbReference type="GO" id="GO:0003677">
    <property type="term" value="F:DNA binding"/>
    <property type="evidence" value="ECO:0007669"/>
    <property type="project" value="InterPro"/>
</dbReference>
<name>Q9F5H8_RHIRH</name>
<keyword evidence="1" id="KW-0233">DNA recombination</keyword>
<sequence>MLADVDTDRPRDIRDRAILMLLAVYGMRRGEVAALRLDQIDWAGRTLWLFRLKRRQAQIYPLVPSVAEALARYVDRVRPPSSCREVFLRMQAPRHPLGASSIYSVANRRFVALNFMDRLLRAVERRDRKKLTDVQAVSGCANDDDIRLQRSVLAQCLVLYSRVQ</sequence>
<gene>
    <name evidence="3" type="primary">riorf9</name>
</gene>
<dbReference type="InterPro" id="IPR011010">
    <property type="entry name" value="DNA_brk_join_enz"/>
</dbReference>
<reference evidence="3" key="2">
    <citation type="journal article" date="1999" name="Nucleic Acids Symp. Ser.">
        <title>Genome structure of Ri plasmid (1): Sequencing analysis of T-DNA and its flanking regions of pRi1724 in Japanese Agrobacterium rhizogenes.</title>
        <authorList>
            <person name="Maeda Y."/>
            <person name="Moriguchi K."/>
            <person name="Kataoka M."/>
            <person name="Satou M."/>
            <person name="Satutui N.H.N."/>
            <person name="Tanaka N."/>
            <person name="Yoshida K."/>
        </authorList>
    </citation>
    <scope>NUCLEOTIDE SEQUENCE</scope>
    <source>
        <strain evidence="3">MAFF03-01724</strain>
        <plasmid evidence="3">pRi1724</plasmid>
    </source>
</reference>
<dbReference type="GO" id="GO:0006310">
    <property type="term" value="P:DNA recombination"/>
    <property type="evidence" value="ECO:0007669"/>
    <property type="project" value="UniProtKB-KW"/>
</dbReference>
<evidence type="ECO:0000256" key="1">
    <source>
        <dbReference type="ARBA" id="ARBA00023172"/>
    </source>
</evidence>
<feature type="domain" description="Tyr recombinase" evidence="2">
    <location>
        <begin position="1"/>
        <end position="164"/>
    </location>
</feature>
<dbReference type="RefSeq" id="WP_010900199.1">
    <property type="nucleotide sequence ID" value="NC_002575.1"/>
</dbReference>
<proteinExistence type="predicted"/>
<dbReference type="EMBL" id="AP002086">
    <property type="protein sequence ID" value="BAB16128.1"/>
    <property type="molecule type" value="Genomic_DNA"/>
</dbReference>
<keyword evidence="3" id="KW-0614">Plasmid</keyword>
<dbReference type="InterPro" id="IPR013762">
    <property type="entry name" value="Integrase-like_cat_sf"/>
</dbReference>
<dbReference type="InterPro" id="IPR002104">
    <property type="entry name" value="Integrase_catalytic"/>
</dbReference>
<evidence type="ECO:0000259" key="2">
    <source>
        <dbReference type="PROSITE" id="PS51898"/>
    </source>
</evidence>
<organism evidence="3">
    <name type="scientific">Rhizobium rhizogenes</name>
    <name type="common">Agrobacterium rhizogenes</name>
    <dbReference type="NCBI Taxonomy" id="359"/>
    <lineage>
        <taxon>Bacteria</taxon>
        <taxon>Pseudomonadati</taxon>
        <taxon>Pseudomonadota</taxon>
        <taxon>Alphaproteobacteria</taxon>
        <taxon>Hyphomicrobiales</taxon>
        <taxon>Rhizobiaceae</taxon>
        <taxon>Rhizobium/Agrobacterium group</taxon>
        <taxon>Rhizobium</taxon>
    </lineage>
</organism>